<dbReference type="EMBL" id="JAUDCG010000011">
    <property type="protein sequence ID" value="MDM8156713.1"/>
    <property type="molecule type" value="Genomic_DNA"/>
</dbReference>
<reference evidence="10" key="1">
    <citation type="submission" date="2023-06" db="EMBL/GenBank/DDBJ databases">
        <title>Identification and characterization of horizontal gene transfer across gut microbiota members of farm animals based on homology search.</title>
        <authorList>
            <person name="Schwarzerova J."/>
            <person name="Nykrynova M."/>
            <person name="Jureckova K."/>
            <person name="Cejkova D."/>
            <person name="Rychlik I."/>
        </authorList>
    </citation>
    <scope>NUCLEOTIDE SEQUENCE</scope>
    <source>
        <strain evidence="10">ET39</strain>
    </source>
</reference>
<keyword evidence="6" id="KW-0051">Antiviral defense</keyword>
<comment type="caution">
    <text evidence="10">The sequence shown here is derived from an EMBL/GenBank/DDBJ whole genome shotgun (WGS) entry which is preliminary data.</text>
</comment>
<reference evidence="10" key="2">
    <citation type="submission" date="2023-06" db="EMBL/GenBank/DDBJ databases">
        <authorList>
            <person name="Zeman M."/>
            <person name="Kubasova T."/>
            <person name="Jahodarova E."/>
            <person name="Nykrynova M."/>
            <person name="Rychlik I."/>
        </authorList>
    </citation>
    <scope>NUCLEOTIDE SEQUENCE</scope>
    <source>
        <strain evidence="10">ET39</strain>
    </source>
</reference>
<sequence length="311" mass="35869">MVAAFFIPVVFMGWKTVIIGSECTVSLTLNRMKITIGNQYQNIPLTDLNTVIFSHDKTVITIPVLSKLVENNICVIICNSKNDPIGIFQPFNNHSLVFKQLNKQINWKVTRKKHLWKHIVEQKIQSELDILKLLDIRDENAIMLKTYRDSVYNDDQTNREAVSARLYFSILFGKEFTREEPTAVNYALNYGYKIIASYISKCIAARGLLTQLGIHHIGESNPFNLTYDFIEPFRSIVDAWVYLYIQETFTVKHKKELIDILLAKVSVDGKWLRLSFAIEKIIDSYIAYLNEGTESFPLLELTQGIQLYGEE</sequence>
<evidence type="ECO:0000256" key="7">
    <source>
        <dbReference type="ARBA" id="ARBA00023125"/>
    </source>
</evidence>
<dbReference type="Pfam" id="PF01867">
    <property type="entry name" value="Cas_Cas1"/>
    <property type="match status" value="1"/>
</dbReference>
<dbReference type="InterPro" id="IPR050646">
    <property type="entry name" value="Cas1"/>
</dbReference>
<keyword evidence="2" id="KW-0479">Metal-binding</keyword>
<name>A0ABT7UAP4_9FIRM</name>
<dbReference type="GO" id="GO:0004519">
    <property type="term" value="F:endonuclease activity"/>
    <property type="evidence" value="ECO:0007669"/>
    <property type="project" value="UniProtKB-KW"/>
</dbReference>
<dbReference type="InterPro" id="IPR042206">
    <property type="entry name" value="CRISPR-assoc_Cas1_C"/>
</dbReference>
<evidence type="ECO:0000256" key="3">
    <source>
        <dbReference type="ARBA" id="ARBA00022759"/>
    </source>
</evidence>
<keyword evidence="8" id="KW-0464">Manganese</keyword>
<evidence type="ECO:0000256" key="5">
    <source>
        <dbReference type="ARBA" id="ARBA00022842"/>
    </source>
</evidence>
<dbReference type="Proteomes" id="UP001529340">
    <property type="component" value="Unassembled WGS sequence"/>
</dbReference>
<evidence type="ECO:0000256" key="8">
    <source>
        <dbReference type="ARBA" id="ARBA00023211"/>
    </source>
</evidence>
<organism evidence="10 11">
    <name type="scientific">Amedibacillus dolichus</name>
    <dbReference type="NCBI Taxonomy" id="31971"/>
    <lineage>
        <taxon>Bacteria</taxon>
        <taxon>Bacillati</taxon>
        <taxon>Bacillota</taxon>
        <taxon>Erysipelotrichia</taxon>
        <taxon>Erysipelotrichales</taxon>
        <taxon>Erysipelotrichaceae</taxon>
        <taxon>Amedibacillus</taxon>
    </lineage>
</organism>
<keyword evidence="7" id="KW-0238">DNA-binding</keyword>
<dbReference type="InterPro" id="IPR002729">
    <property type="entry name" value="CRISPR-assoc_Cas1"/>
</dbReference>
<gene>
    <name evidence="10" type="primary">cas1</name>
    <name evidence="10" type="ORF">QUV96_03565</name>
</gene>
<evidence type="ECO:0000256" key="4">
    <source>
        <dbReference type="ARBA" id="ARBA00022801"/>
    </source>
</evidence>
<dbReference type="RefSeq" id="WP_289607181.1">
    <property type="nucleotide sequence ID" value="NZ_JAUDCG010000011.1"/>
</dbReference>
<dbReference type="InterPro" id="IPR036043">
    <property type="entry name" value="Phosphoglycerate_kinase_sf"/>
</dbReference>
<evidence type="ECO:0000313" key="10">
    <source>
        <dbReference type="EMBL" id="MDM8156713.1"/>
    </source>
</evidence>
<evidence type="ECO:0000256" key="1">
    <source>
        <dbReference type="ARBA" id="ARBA00022722"/>
    </source>
</evidence>
<dbReference type="Gene3D" id="1.20.120.920">
    <property type="entry name" value="CRISPR-associated endonuclease Cas1, C-terminal domain"/>
    <property type="match status" value="1"/>
</dbReference>
<dbReference type="Gene3D" id="3.100.10.20">
    <property type="entry name" value="CRISPR-associated endonuclease Cas1, N-terminal domain"/>
    <property type="match status" value="1"/>
</dbReference>
<comment type="subunit">
    <text evidence="9">Homodimer, forms a heterotetramer with a Cas2 homodimer.</text>
</comment>
<keyword evidence="4" id="KW-0378">Hydrolase</keyword>
<proteinExistence type="predicted"/>
<keyword evidence="5" id="KW-0460">Magnesium</keyword>
<dbReference type="PANTHER" id="PTHR34353:SF2">
    <property type="entry name" value="CRISPR-ASSOCIATED ENDONUCLEASE CAS1 1"/>
    <property type="match status" value="1"/>
</dbReference>
<evidence type="ECO:0000256" key="2">
    <source>
        <dbReference type="ARBA" id="ARBA00022723"/>
    </source>
</evidence>
<keyword evidence="3 10" id="KW-0255">Endonuclease</keyword>
<keyword evidence="1" id="KW-0540">Nuclease</keyword>
<keyword evidence="11" id="KW-1185">Reference proteome</keyword>
<dbReference type="PANTHER" id="PTHR34353">
    <property type="entry name" value="CRISPR-ASSOCIATED ENDONUCLEASE CAS1 1"/>
    <property type="match status" value="1"/>
</dbReference>
<dbReference type="NCBIfam" id="TIGR03639">
    <property type="entry name" value="cas1_NMENI"/>
    <property type="match status" value="1"/>
</dbReference>
<dbReference type="InterPro" id="IPR042211">
    <property type="entry name" value="CRISPR-assoc_Cas1_N"/>
</dbReference>
<accession>A0ABT7UAP4</accession>
<dbReference type="InterPro" id="IPR019855">
    <property type="entry name" value="CRISPR-assoc_Cas1_NMENI"/>
</dbReference>
<protein>
    <submittedName>
        <fullName evidence="10">Type II CRISPR-associated endonuclease Cas1</fullName>
    </submittedName>
</protein>
<evidence type="ECO:0000256" key="9">
    <source>
        <dbReference type="ARBA" id="ARBA00038592"/>
    </source>
</evidence>
<evidence type="ECO:0000313" key="11">
    <source>
        <dbReference type="Proteomes" id="UP001529340"/>
    </source>
</evidence>
<evidence type="ECO:0000256" key="6">
    <source>
        <dbReference type="ARBA" id="ARBA00023118"/>
    </source>
</evidence>
<dbReference type="SUPFAM" id="SSF53748">
    <property type="entry name" value="Phosphoglycerate kinase"/>
    <property type="match status" value="1"/>
</dbReference>